<reference evidence="1" key="5">
    <citation type="journal article" date="2021" name="G3 (Bethesda)">
        <title>Aegilops tauschii genome assembly Aet v5.0 features greater sequence contiguity and improved annotation.</title>
        <authorList>
            <person name="Wang L."/>
            <person name="Zhu T."/>
            <person name="Rodriguez J.C."/>
            <person name="Deal K.R."/>
            <person name="Dubcovsky J."/>
            <person name="McGuire P.E."/>
            <person name="Lux T."/>
            <person name="Spannagl M."/>
            <person name="Mayer K.F.X."/>
            <person name="Baldrich P."/>
            <person name="Meyers B.C."/>
            <person name="Huo N."/>
            <person name="Gu Y.Q."/>
            <person name="Zhou H."/>
            <person name="Devos K.M."/>
            <person name="Bennetzen J.L."/>
            <person name="Unver T."/>
            <person name="Budak H."/>
            <person name="Gulick P.J."/>
            <person name="Galiba G."/>
            <person name="Kalapos B."/>
            <person name="Nelson D.R."/>
            <person name="Li P."/>
            <person name="You F.M."/>
            <person name="Luo M.C."/>
            <person name="Dvorak J."/>
        </authorList>
    </citation>
    <scope>NUCLEOTIDE SEQUENCE [LARGE SCALE GENOMIC DNA]</scope>
    <source>
        <strain evidence="1">cv. AL8/78</strain>
    </source>
</reference>
<protein>
    <submittedName>
        <fullName evidence="1">Uncharacterized protein</fullName>
    </submittedName>
</protein>
<reference evidence="1" key="4">
    <citation type="submission" date="2019-03" db="UniProtKB">
        <authorList>
            <consortium name="EnsemblPlants"/>
        </authorList>
    </citation>
    <scope>IDENTIFICATION</scope>
</reference>
<reference evidence="2" key="1">
    <citation type="journal article" date="2014" name="Science">
        <title>Ancient hybridizations among the ancestral genomes of bread wheat.</title>
        <authorList>
            <consortium name="International Wheat Genome Sequencing Consortium,"/>
            <person name="Marcussen T."/>
            <person name="Sandve S.R."/>
            <person name="Heier L."/>
            <person name="Spannagl M."/>
            <person name="Pfeifer M."/>
            <person name="Jakobsen K.S."/>
            <person name="Wulff B.B."/>
            <person name="Steuernagel B."/>
            <person name="Mayer K.F."/>
            <person name="Olsen O.A."/>
        </authorList>
    </citation>
    <scope>NUCLEOTIDE SEQUENCE [LARGE SCALE GENOMIC DNA]</scope>
    <source>
        <strain evidence="2">cv. AL8/78</strain>
    </source>
</reference>
<name>A0A452ZX45_AEGTS</name>
<reference evidence="2" key="2">
    <citation type="journal article" date="2017" name="Nat. Plants">
        <title>The Aegilops tauschii genome reveals multiple impacts of transposons.</title>
        <authorList>
            <person name="Zhao G."/>
            <person name="Zou C."/>
            <person name="Li K."/>
            <person name="Wang K."/>
            <person name="Li T."/>
            <person name="Gao L."/>
            <person name="Zhang X."/>
            <person name="Wang H."/>
            <person name="Yang Z."/>
            <person name="Liu X."/>
            <person name="Jiang W."/>
            <person name="Mao L."/>
            <person name="Kong X."/>
            <person name="Jiao Y."/>
            <person name="Jia J."/>
        </authorList>
    </citation>
    <scope>NUCLEOTIDE SEQUENCE [LARGE SCALE GENOMIC DNA]</scope>
    <source>
        <strain evidence="2">cv. AL8/78</strain>
    </source>
</reference>
<accession>A0A452ZX45</accession>
<dbReference type="Proteomes" id="UP000015105">
    <property type="component" value="Chromosome 1D"/>
</dbReference>
<reference evidence="1" key="3">
    <citation type="journal article" date="2017" name="Nature">
        <title>Genome sequence of the progenitor of the wheat D genome Aegilops tauschii.</title>
        <authorList>
            <person name="Luo M.C."/>
            <person name="Gu Y.Q."/>
            <person name="Puiu D."/>
            <person name="Wang H."/>
            <person name="Twardziok S.O."/>
            <person name="Deal K.R."/>
            <person name="Huo N."/>
            <person name="Zhu T."/>
            <person name="Wang L."/>
            <person name="Wang Y."/>
            <person name="McGuire P.E."/>
            <person name="Liu S."/>
            <person name="Long H."/>
            <person name="Ramasamy R.K."/>
            <person name="Rodriguez J.C."/>
            <person name="Van S.L."/>
            <person name="Yuan L."/>
            <person name="Wang Z."/>
            <person name="Xia Z."/>
            <person name="Xiao L."/>
            <person name="Anderson O.D."/>
            <person name="Ouyang S."/>
            <person name="Liang Y."/>
            <person name="Zimin A.V."/>
            <person name="Pertea G."/>
            <person name="Qi P."/>
            <person name="Bennetzen J.L."/>
            <person name="Dai X."/>
            <person name="Dawson M.W."/>
            <person name="Muller H.G."/>
            <person name="Kugler K."/>
            <person name="Rivarola-Duarte L."/>
            <person name="Spannagl M."/>
            <person name="Mayer K.F.X."/>
            <person name="Lu F.H."/>
            <person name="Bevan M.W."/>
            <person name="Leroy P."/>
            <person name="Li P."/>
            <person name="You F.M."/>
            <person name="Sun Q."/>
            <person name="Liu Z."/>
            <person name="Lyons E."/>
            <person name="Wicker T."/>
            <person name="Salzberg S.L."/>
            <person name="Devos K.M."/>
            <person name="Dvorak J."/>
        </authorList>
    </citation>
    <scope>NUCLEOTIDE SEQUENCE [LARGE SCALE GENOMIC DNA]</scope>
    <source>
        <strain evidence="1">cv. AL8/78</strain>
    </source>
</reference>
<evidence type="ECO:0000313" key="2">
    <source>
        <dbReference type="Proteomes" id="UP000015105"/>
    </source>
</evidence>
<dbReference type="EnsemblPlants" id="AET1Gv20955500.20">
    <property type="protein sequence ID" value="AET1Gv20955500.20"/>
    <property type="gene ID" value="AET1Gv20955500"/>
</dbReference>
<dbReference type="Gramene" id="AET1Gv20955500.20">
    <property type="protein sequence ID" value="AET1Gv20955500.20"/>
    <property type="gene ID" value="AET1Gv20955500"/>
</dbReference>
<keyword evidence="2" id="KW-1185">Reference proteome</keyword>
<proteinExistence type="predicted"/>
<sequence length="74" mass="8150">MDLLQGRYITSVSRDMAPPTKAGFVESYASARLAFALVSGAFMFMMMSLRHGKISQSAESLKYVLAMICLHSVK</sequence>
<organism evidence="1 2">
    <name type="scientific">Aegilops tauschii subsp. strangulata</name>
    <name type="common">Goatgrass</name>
    <dbReference type="NCBI Taxonomy" id="200361"/>
    <lineage>
        <taxon>Eukaryota</taxon>
        <taxon>Viridiplantae</taxon>
        <taxon>Streptophyta</taxon>
        <taxon>Embryophyta</taxon>
        <taxon>Tracheophyta</taxon>
        <taxon>Spermatophyta</taxon>
        <taxon>Magnoliopsida</taxon>
        <taxon>Liliopsida</taxon>
        <taxon>Poales</taxon>
        <taxon>Poaceae</taxon>
        <taxon>BOP clade</taxon>
        <taxon>Pooideae</taxon>
        <taxon>Triticodae</taxon>
        <taxon>Triticeae</taxon>
        <taxon>Triticinae</taxon>
        <taxon>Aegilops</taxon>
    </lineage>
</organism>
<dbReference type="AlphaFoldDB" id="A0A452ZX45"/>
<evidence type="ECO:0000313" key="1">
    <source>
        <dbReference type="EnsemblPlants" id="AET1Gv20955500.20"/>
    </source>
</evidence>